<sequence length="273" mass="30465">MSRSHTLVRTPRDLGTPTRVEITLEVISDYLHVGAGRRVVQAKELDVDFNQVLSMFLKGDPQAYAIVDPYFEEFNALPRTGDKVVIPGSTVKGAVRTRLEMSIPNSCYIVDKPGVAKSQGYVQLFKPDPNRRSDNYSKGIAINHDRVCPVCDIMGSPGLGSKVSFSDLVMVSGKLGNATIDQVQYELALKGSKFVGSFLVNQSKNEVGAILYGLGIRCESGKVNSRTFLLGRFKFDKPQFGRVKFTAKLDEREQCTRISDFVREFKVRDIWEK</sequence>
<gene>
    <name evidence="3" type="ORF">DFR87_01920</name>
</gene>
<accession>A0A2U9IRK7</accession>
<dbReference type="KEGG" id="mhk:DFR87_01920"/>
<dbReference type="EMBL" id="CP029287">
    <property type="protein sequence ID" value="AWR98662.1"/>
    <property type="molecule type" value="Genomic_DNA"/>
</dbReference>
<evidence type="ECO:0000313" key="4">
    <source>
        <dbReference type="Proteomes" id="UP000247586"/>
    </source>
</evidence>
<protein>
    <recommendedName>
        <fullName evidence="2">CRISPR type III-associated protein domain-containing protein</fullName>
    </recommendedName>
</protein>
<dbReference type="Pfam" id="PF03787">
    <property type="entry name" value="RAMPs"/>
    <property type="match status" value="1"/>
</dbReference>
<proteinExistence type="predicted"/>
<dbReference type="RefSeq" id="WP_054837057.1">
    <property type="nucleotide sequence ID" value="NZ_BBBA01000021.1"/>
</dbReference>
<evidence type="ECO:0000256" key="1">
    <source>
        <dbReference type="ARBA" id="ARBA00023118"/>
    </source>
</evidence>
<evidence type="ECO:0000313" key="3">
    <source>
        <dbReference type="EMBL" id="AWR98662.1"/>
    </source>
</evidence>
<name>A0A2U9IRK7_9CREN</name>
<dbReference type="STRING" id="1293036.GCA_001315825_02324"/>
<dbReference type="GO" id="GO:0051607">
    <property type="term" value="P:defense response to virus"/>
    <property type="evidence" value="ECO:0007669"/>
    <property type="project" value="UniProtKB-KW"/>
</dbReference>
<organism evidence="3 4">
    <name type="scientific">Metallosphaera hakonensis JCM 8857 = DSM 7519</name>
    <dbReference type="NCBI Taxonomy" id="1293036"/>
    <lineage>
        <taxon>Archaea</taxon>
        <taxon>Thermoproteota</taxon>
        <taxon>Thermoprotei</taxon>
        <taxon>Sulfolobales</taxon>
        <taxon>Sulfolobaceae</taxon>
        <taxon>Metallosphaera</taxon>
    </lineage>
</organism>
<keyword evidence="1" id="KW-0051">Antiviral defense</keyword>
<reference evidence="3" key="1">
    <citation type="submission" date="2018-05" db="EMBL/GenBank/DDBJ databases">
        <title>Complete Genome Sequences of Extremely Thermoacidophilic, Metal-Mobilizing Type-Strain Members of the Archaeal Family Sulfolobaceae: Acidianus brierleyi DSM-1651T, Acidianus sulfidivorans DSM-18786T, Metallosphaera hakonensis DSM-7519T, and Metallosphaera prunae DSM-10039T.</title>
        <authorList>
            <person name="Counts J.A."/>
            <person name="Kelly R.M."/>
        </authorList>
    </citation>
    <scope>NUCLEOTIDE SEQUENCE [LARGE SCALE GENOMIC DNA]</scope>
    <source>
        <strain evidence="3">HO1-1</strain>
    </source>
</reference>
<dbReference type="Proteomes" id="UP000247586">
    <property type="component" value="Chromosome"/>
</dbReference>
<feature type="domain" description="CRISPR type III-associated protein" evidence="2">
    <location>
        <begin position="23"/>
        <end position="173"/>
    </location>
</feature>
<keyword evidence="4" id="KW-1185">Reference proteome</keyword>
<evidence type="ECO:0000259" key="2">
    <source>
        <dbReference type="Pfam" id="PF03787"/>
    </source>
</evidence>
<dbReference type="GeneID" id="36834060"/>
<dbReference type="OrthoDB" id="42644at2157"/>
<dbReference type="InterPro" id="IPR005537">
    <property type="entry name" value="RAMP_III_fam"/>
</dbReference>
<dbReference type="AlphaFoldDB" id="A0A2U9IRK7"/>